<keyword evidence="7" id="KW-1185">Reference proteome</keyword>
<dbReference type="GeneID" id="76462800"/>
<dbReference type="PANTHER" id="PTHR30222">
    <property type="entry name" value="SPERMIDINE/PUTRESCINE-BINDING PERIPLASMIC PROTEIN"/>
    <property type="match status" value="1"/>
</dbReference>
<proteinExistence type="predicted"/>
<dbReference type="RefSeq" id="WP_011812181.1">
    <property type="nucleotide sequence ID" value="NC_008786.1"/>
</dbReference>
<gene>
    <name evidence="6" type="ordered locus">Veis_4497</name>
</gene>
<dbReference type="PRINTS" id="PR00909">
    <property type="entry name" value="SPERMDNBNDNG"/>
</dbReference>
<dbReference type="SUPFAM" id="SSF53850">
    <property type="entry name" value="Periplasmic binding protein-like II"/>
    <property type="match status" value="1"/>
</dbReference>
<evidence type="ECO:0000256" key="1">
    <source>
        <dbReference type="ARBA" id="ARBA00004418"/>
    </source>
</evidence>
<dbReference type="PANTHER" id="PTHR30222:SF17">
    <property type="entry name" value="SPERMIDINE_PUTRESCINE-BINDING PERIPLASMIC PROTEIN"/>
    <property type="match status" value="1"/>
</dbReference>
<evidence type="ECO:0000256" key="2">
    <source>
        <dbReference type="ARBA" id="ARBA00022448"/>
    </source>
</evidence>
<dbReference type="InterPro" id="IPR006059">
    <property type="entry name" value="SBP"/>
</dbReference>
<keyword evidence="3 5" id="KW-0732">Signal</keyword>
<feature type="signal peptide" evidence="5">
    <location>
        <begin position="1"/>
        <end position="26"/>
    </location>
</feature>
<dbReference type="Proteomes" id="UP000000374">
    <property type="component" value="Chromosome"/>
</dbReference>
<evidence type="ECO:0000313" key="6">
    <source>
        <dbReference type="EMBL" id="ABM60197.1"/>
    </source>
</evidence>
<dbReference type="AlphaFoldDB" id="A1WRE0"/>
<dbReference type="KEGG" id="vei:Veis_4497"/>
<evidence type="ECO:0000256" key="4">
    <source>
        <dbReference type="ARBA" id="ARBA00022764"/>
    </source>
</evidence>
<protein>
    <submittedName>
        <fullName evidence="6">Extracellular solute-binding protein, family 1</fullName>
    </submittedName>
</protein>
<evidence type="ECO:0000313" key="7">
    <source>
        <dbReference type="Proteomes" id="UP000000374"/>
    </source>
</evidence>
<reference evidence="7" key="1">
    <citation type="submission" date="2006-12" db="EMBL/GenBank/DDBJ databases">
        <title>Complete sequence of chromosome 1 of Verminephrobacter eiseniae EF01-2.</title>
        <authorList>
            <person name="Copeland A."/>
            <person name="Lucas S."/>
            <person name="Lapidus A."/>
            <person name="Barry K."/>
            <person name="Detter J.C."/>
            <person name="Glavina del Rio T."/>
            <person name="Dalin E."/>
            <person name="Tice H."/>
            <person name="Pitluck S."/>
            <person name="Chertkov O."/>
            <person name="Brettin T."/>
            <person name="Bruce D."/>
            <person name="Han C."/>
            <person name="Tapia R."/>
            <person name="Gilna P."/>
            <person name="Schmutz J."/>
            <person name="Larimer F."/>
            <person name="Land M."/>
            <person name="Hauser L."/>
            <person name="Kyrpides N."/>
            <person name="Kim E."/>
            <person name="Stahl D."/>
            <person name="Richardson P."/>
        </authorList>
    </citation>
    <scope>NUCLEOTIDE SEQUENCE [LARGE SCALE GENOMIC DNA]</scope>
    <source>
        <strain evidence="7">EF01-2</strain>
    </source>
</reference>
<dbReference type="EMBL" id="CP000542">
    <property type="protein sequence ID" value="ABM60197.1"/>
    <property type="molecule type" value="Genomic_DNA"/>
</dbReference>
<dbReference type="OrthoDB" id="8581273at2"/>
<feature type="chain" id="PRO_5002640805" evidence="5">
    <location>
        <begin position="27"/>
        <end position="353"/>
    </location>
</feature>
<dbReference type="GO" id="GO:0042597">
    <property type="term" value="C:periplasmic space"/>
    <property type="evidence" value="ECO:0007669"/>
    <property type="project" value="UniProtKB-SubCell"/>
</dbReference>
<dbReference type="GO" id="GO:0019808">
    <property type="term" value="F:polyamine binding"/>
    <property type="evidence" value="ECO:0007669"/>
    <property type="project" value="InterPro"/>
</dbReference>
<accession>A1WRE0</accession>
<organism evidence="6 7">
    <name type="scientific">Verminephrobacter eiseniae (strain EF01-2)</name>
    <dbReference type="NCBI Taxonomy" id="391735"/>
    <lineage>
        <taxon>Bacteria</taxon>
        <taxon>Pseudomonadati</taxon>
        <taxon>Pseudomonadota</taxon>
        <taxon>Betaproteobacteria</taxon>
        <taxon>Burkholderiales</taxon>
        <taxon>Comamonadaceae</taxon>
        <taxon>Verminephrobacter</taxon>
    </lineage>
</organism>
<dbReference type="GO" id="GO:0015846">
    <property type="term" value="P:polyamine transport"/>
    <property type="evidence" value="ECO:0007669"/>
    <property type="project" value="InterPro"/>
</dbReference>
<sequence length="353" mass="38426">MTKAKHYLASVLAGLVGLAATATASAETLRLLTWGNYAPPELVKKFKQETGIDVQITLSNNEDIISRLRATGGAGFDLAQPSHDRIVGPQADFRIYKPLDLSKVKLQQFTPSLLEAAKASATIAGKVYALPFTWGTLGVLTNHAKAPNVSSIADLCADAHKGKVTMRIRRPALILMAFANGDDPFAAYGEPDKYQGIIDRAGQKLAACKANVKAYWNNSDDLLNMMRSGEVVAAEGWDLHAIKLQEEGMDTGYDKNPLGWIDTFVLPAKGRADEAAYKWVDFVMRPENAALIMQSSGNMTASVGAQDFASEKLRKSLERIYSPQAIAHVRWFPPIPAGLEQREGKILDRIAAQ</sequence>
<comment type="subcellular location">
    <subcellularLocation>
        <location evidence="1">Periplasm</location>
    </subcellularLocation>
</comment>
<evidence type="ECO:0000256" key="3">
    <source>
        <dbReference type="ARBA" id="ARBA00022729"/>
    </source>
</evidence>
<keyword evidence="2" id="KW-0813">Transport</keyword>
<dbReference type="STRING" id="391735.Veis_4497"/>
<dbReference type="eggNOG" id="COG0687">
    <property type="taxonomic scope" value="Bacteria"/>
</dbReference>
<dbReference type="InterPro" id="IPR001188">
    <property type="entry name" value="Sperm_putr-bd"/>
</dbReference>
<keyword evidence="4" id="KW-0574">Periplasm</keyword>
<dbReference type="Gene3D" id="3.40.190.10">
    <property type="entry name" value="Periplasmic binding protein-like II"/>
    <property type="match status" value="2"/>
</dbReference>
<dbReference type="HOGENOM" id="CLU_026974_1_0_4"/>
<evidence type="ECO:0000256" key="5">
    <source>
        <dbReference type="SAM" id="SignalP"/>
    </source>
</evidence>
<name>A1WRE0_VEREI</name>
<dbReference type="Pfam" id="PF13416">
    <property type="entry name" value="SBP_bac_8"/>
    <property type="match status" value="1"/>
</dbReference>